<dbReference type="AlphaFoldDB" id="A0AAJ7WBM4"/>
<dbReference type="Proteomes" id="UP000694925">
    <property type="component" value="Unplaced"/>
</dbReference>
<sequence>MHRATYLALVLTLAMMTKATYNYCQRCNQSFEALRKNSRYPENFHPLLRVQLTGGGSHLPGQENYVEEEEQPMSNVRDDRNLSPEYRSLCETVTKTTELRDTEYEYLPPLYHEVYCKNHALINNLQNANPLIQECVHPPGFHCVQKSKTLFLVRRRRNSDCWEPDVKEIASGCDCMWPISTFGDIIEHYQSKESELRN</sequence>
<name>A0AAJ7WBM4_9HYME</name>
<gene>
    <name evidence="3" type="primary">LOC108625994</name>
</gene>
<evidence type="ECO:0000313" key="3">
    <source>
        <dbReference type="RefSeq" id="XP_026670224.1"/>
    </source>
</evidence>
<protein>
    <submittedName>
        <fullName evidence="3">Uncharacterized protein LOC108625994 isoform X1</fullName>
    </submittedName>
</protein>
<accession>A0AAJ7WBM4</accession>
<keyword evidence="2" id="KW-1185">Reference proteome</keyword>
<keyword evidence="1" id="KW-0732">Signal</keyword>
<reference evidence="3" key="1">
    <citation type="submission" date="2025-08" db="UniProtKB">
        <authorList>
            <consortium name="RefSeq"/>
        </authorList>
    </citation>
    <scope>IDENTIFICATION</scope>
    <source>
        <tissue evidence="3">Whole body</tissue>
    </source>
</reference>
<organism evidence="2 3">
    <name type="scientific">Ceratina calcarata</name>
    <dbReference type="NCBI Taxonomy" id="156304"/>
    <lineage>
        <taxon>Eukaryota</taxon>
        <taxon>Metazoa</taxon>
        <taxon>Ecdysozoa</taxon>
        <taxon>Arthropoda</taxon>
        <taxon>Hexapoda</taxon>
        <taxon>Insecta</taxon>
        <taxon>Pterygota</taxon>
        <taxon>Neoptera</taxon>
        <taxon>Endopterygota</taxon>
        <taxon>Hymenoptera</taxon>
        <taxon>Apocrita</taxon>
        <taxon>Aculeata</taxon>
        <taxon>Apoidea</taxon>
        <taxon>Anthophila</taxon>
        <taxon>Apidae</taxon>
        <taxon>Ceratina</taxon>
        <taxon>Zadontomerus</taxon>
    </lineage>
</organism>
<evidence type="ECO:0000313" key="2">
    <source>
        <dbReference type="Proteomes" id="UP000694925"/>
    </source>
</evidence>
<feature type="signal peptide" evidence="1">
    <location>
        <begin position="1"/>
        <end position="19"/>
    </location>
</feature>
<proteinExistence type="predicted"/>
<feature type="chain" id="PRO_5042486729" evidence="1">
    <location>
        <begin position="20"/>
        <end position="198"/>
    </location>
</feature>
<evidence type="ECO:0000256" key="1">
    <source>
        <dbReference type="SAM" id="SignalP"/>
    </source>
</evidence>
<dbReference type="RefSeq" id="XP_026670224.1">
    <property type="nucleotide sequence ID" value="XM_026814423.1"/>
</dbReference>
<dbReference type="GeneID" id="108625994"/>